<dbReference type="EMBL" id="FRCZ01000004">
    <property type="protein sequence ID" value="SHN20499.1"/>
    <property type="molecule type" value="Genomic_DNA"/>
</dbReference>
<keyword evidence="4" id="KW-1185">Reference proteome</keyword>
<keyword evidence="1 2" id="KW-0472">Membrane</keyword>
<dbReference type="InterPro" id="IPR002798">
    <property type="entry name" value="SpoIIM-like"/>
</dbReference>
<accession>A0A1M7PSR6</accession>
<feature type="transmembrane region" description="Helical" evidence="2">
    <location>
        <begin position="117"/>
        <end position="140"/>
    </location>
</feature>
<feature type="transmembrane region" description="Helical" evidence="2">
    <location>
        <begin position="182"/>
        <end position="202"/>
    </location>
</feature>
<dbReference type="InterPro" id="IPR014196">
    <property type="entry name" value="SpoIIM"/>
</dbReference>
<comment type="function">
    <text evidence="1">Required for complete septum migration and engulfment of the forespore compartment during sporulation. Required for stabilizing and recruiting of SpoIIP to the septal membrane.</text>
</comment>
<comment type="subunit">
    <text evidence="1">Component of the MPD complex composed of SpoIIM, SpoIIP and SpoIID.</text>
</comment>
<dbReference type="GO" id="GO:0030435">
    <property type="term" value="P:sporulation resulting in formation of a cellular spore"/>
    <property type="evidence" value="ECO:0007669"/>
    <property type="project" value="UniProtKB-KW"/>
</dbReference>
<sequence>MEDVKLLKPVKNRKPITTHFTKYHTIYIFTIILFITGIIFGAIIVNSMNFVQKTDLYFYLERFFLSYLQEDTVTHQSLFKNAFFYHIQFLSLLFFLGIAVIGLPIIWVLLFVKGVAIGFTVGFFVNQLGLKGLIFSFSAIAPQNLIIIPIYIIASSFAMIFSLTLLQSMFSKRYKQPILQIFYRYIIVFTGLLVIVSIAALLESFVSFETMRIISDRIIK</sequence>
<dbReference type="PIRSF" id="PIRSF038973">
    <property type="entry name" value="SpoIIM"/>
    <property type="match status" value="1"/>
</dbReference>
<dbReference type="NCBIfam" id="TIGR02831">
    <property type="entry name" value="spo_II_M"/>
    <property type="match status" value="1"/>
</dbReference>
<evidence type="ECO:0000256" key="2">
    <source>
        <dbReference type="SAM" id="Phobius"/>
    </source>
</evidence>
<dbReference type="Pfam" id="PF01944">
    <property type="entry name" value="SpoIIM"/>
    <property type="match status" value="1"/>
</dbReference>
<feature type="transmembrane region" description="Helical" evidence="2">
    <location>
        <begin position="21"/>
        <end position="45"/>
    </location>
</feature>
<keyword evidence="1" id="KW-0749">Sporulation</keyword>
<proteinExistence type="predicted"/>
<dbReference type="Proteomes" id="UP000184184">
    <property type="component" value="Unassembled WGS sequence"/>
</dbReference>
<gene>
    <name evidence="3" type="ORF">SAMN05216179_2492</name>
</gene>
<protein>
    <recommendedName>
        <fullName evidence="1">Stage II sporulation protein M</fullName>
    </recommendedName>
</protein>
<keyword evidence="1 2" id="KW-0812">Transmembrane</keyword>
<dbReference type="AlphaFoldDB" id="A0A1M7PSR6"/>
<evidence type="ECO:0000313" key="3">
    <source>
        <dbReference type="EMBL" id="SHN20499.1"/>
    </source>
</evidence>
<comment type="subcellular location">
    <subcellularLocation>
        <location evidence="1">Cell membrane</location>
        <topology evidence="1">Multi-pass membrane protein</topology>
    </subcellularLocation>
    <text evidence="1">Localizes to the sporulation septum and to the second division site within the mother cell. Before the start of engulfment localizes to the septal midpoint, then spreads throughout the septum prior to becoming enriched at the leading edge of the engulfing membrane, where it remains until the completion of membrane migration. Some remain partially trapped at the septum during engulfment and upon completion of engulfment become dispersed in the outer forespore membrane. Localization of the MPD complex to the septal membrane is dependent on SpoIIB.</text>
</comment>
<keyword evidence="2" id="KW-1133">Transmembrane helix</keyword>
<dbReference type="GO" id="GO:0005886">
    <property type="term" value="C:plasma membrane"/>
    <property type="evidence" value="ECO:0007669"/>
    <property type="project" value="UniProtKB-SubCell"/>
</dbReference>
<reference evidence="3 4" key="1">
    <citation type="submission" date="2016-11" db="EMBL/GenBank/DDBJ databases">
        <authorList>
            <person name="Jaros S."/>
            <person name="Januszkiewicz K."/>
            <person name="Wedrychowicz H."/>
        </authorList>
    </citation>
    <scope>NUCLEOTIDE SEQUENCE [LARGE SCALE GENOMIC DNA]</scope>
    <source>
        <strain evidence="3 4">CGMCC 1.10681</strain>
    </source>
</reference>
<name>A0A1M7PSR6_9BACI</name>
<feature type="transmembrane region" description="Helical" evidence="2">
    <location>
        <begin position="146"/>
        <end position="170"/>
    </location>
</feature>
<evidence type="ECO:0000313" key="4">
    <source>
        <dbReference type="Proteomes" id="UP000184184"/>
    </source>
</evidence>
<feature type="transmembrane region" description="Helical" evidence="2">
    <location>
        <begin position="83"/>
        <end position="110"/>
    </location>
</feature>
<keyword evidence="1" id="KW-1003">Cell membrane</keyword>
<organism evidence="3 4">
    <name type="scientific">Gracilibacillus kekensis</name>
    <dbReference type="NCBI Taxonomy" id="1027249"/>
    <lineage>
        <taxon>Bacteria</taxon>
        <taxon>Bacillati</taxon>
        <taxon>Bacillota</taxon>
        <taxon>Bacilli</taxon>
        <taxon>Bacillales</taxon>
        <taxon>Bacillaceae</taxon>
        <taxon>Gracilibacillus</taxon>
    </lineage>
</organism>
<evidence type="ECO:0000256" key="1">
    <source>
        <dbReference type="PIRNR" id="PIRNR038973"/>
    </source>
</evidence>
<dbReference type="STRING" id="1027249.SAMN05216179_2492"/>